<sequence>MIQHHIFFWHKIHAHWTLWHTRIAHSKPGFQHPVDGTIPSTPNINGLVTPRRQDAYPFLEHPEAPRPCVCRLRSCRQAPQVPRWSRYGRWSTPPPYQHRQVPPRLLR</sequence>
<protein>
    <submittedName>
        <fullName evidence="2">Uncharacterized protein</fullName>
    </submittedName>
</protein>
<dbReference type="EMBL" id="LLXE01000061">
    <property type="protein sequence ID" value="KUM63887.1"/>
    <property type="molecule type" value="Genomic_DNA"/>
</dbReference>
<evidence type="ECO:0000256" key="1">
    <source>
        <dbReference type="SAM" id="MobiDB-lite"/>
    </source>
</evidence>
<organism evidence="2 3">
    <name type="scientific">Penicillium freii</name>
    <dbReference type="NCBI Taxonomy" id="48697"/>
    <lineage>
        <taxon>Eukaryota</taxon>
        <taxon>Fungi</taxon>
        <taxon>Dikarya</taxon>
        <taxon>Ascomycota</taxon>
        <taxon>Pezizomycotina</taxon>
        <taxon>Eurotiomycetes</taxon>
        <taxon>Eurotiomycetidae</taxon>
        <taxon>Eurotiales</taxon>
        <taxon>Aspergillaceae</taxon>
        <taxon>Penicillium</taxon>
    </lineage>
</organism>
<gene>
    <name evidence="2" type="ORF">ACN42_g3173</name>
</gene>
<reference evidence="2 3" key="1">
    <citation type="submission" date="2015-10" db="EMBL/GenBank/DDBJ databases">
        <title>Genome sequencing of Penicillium freii.</title>
        <authorList>
            <person name="Nguyen H.D."/>
            <person name="Visagie C.M."/>
            <person name="Seifert K.A."/>
        </authorList>
    </citation>
    <scope>NUCLEOTIDE SEQUENCE [LARGE SCALE GENOMIC DNA]</scope>
    <source>
        <strain evidence="2 3">DAOM 242723</strain>
    </source>
</reference>
<name>A0A101MNN4_PENFR</name>
<accession>A0A101MNN4</accession>
<dbReference type="Proteomes" id="UP000055045">
    <property type="component" value="Unassembled WGS sequence"/>
</dbReference>
<proteinExistence type="predicted"/>
<feature type="region of interest" description="Disordered" evidence="1">
    <location>
        <begin position="80"/>
        <end position="107"/>
    </location>
</feature>
<evidence type="ECO:0000313" key="3">
    <source>
        <dbReference type="Proteomes" id="UP000055045"/>
    </source>
</evidence>
<evidence type="ECO:0000313" key="2">
    <source>
        <dbReference type="EMBL" id="KUM63887.1"/>
    </source>
</evidence>
<dbReference type="AlphaFoldDB" id="A0A101MNN4"/>
<comment type="caution">
    <text evidence="2">The sequence shown here is derived from an EMBL/GenBank/DDBJ whole genome shotgun (WGS) entry which is preliminary data.</text>
</comment>
<keyword evidence="3" id="KW-1185">Reference proteome</keyword>